<protein>
    <submittedName>
        <fullName evidence="2">Cell wall-binding protein</fullName>
    </submittedName>
</protein>
<proteinExistence type="predicted"/>
<evidence type="ECO:0000313" key="3">
    <source>
        <dbReference type="Proteomes" id="UP000076830"/>
    </source>
</evidence>
<organism evidence="2 3">
    <name type="scientific">Dokdonella koreensis DS-123</name>
    <dbReference type="NCBI Taxonomy" id="1300342"/>
    <lineage>
        <taxon>Bacteria</taxon>
        <taxon>Pseudomonadati</taxon>
        <taxon>Pseudomonadota</taxon>
        <taxon>Gammaproteobacteria</taxon>
        <taxon>Lysobacterales</taxon>
        <taxon>Rhodanobacteraceae</taxon>
        <taxon>Dokdonella</taxon>
    </lineage>
</organism>
<dbReference type="RefSeq" id="WP_150132223.1">
    <property type="nucleotide sequence ID" value="NZ_CP015249.1"/>
</dbReference>
<dbReference type="SUPFAM" id="SSF82171">
    <property type="entry name" value="DPP6 N-terminal domain-like"/>
    <property type="match status" value="2"/>
</dbReference>
<gene>
    <name evidence="2" type="ORF">I596_3534</name>
</gene>
<dbReference type="STRING" id="1300342.I596_3534"/>
<evidence type="ECO:0000313" key="2">
    <source>
        <dbReference type="EMBL" id="ANB19522.1"/>
    </source>
</evidence>
<accession>A0A161HRU1</accession>
<keyword evidence="1" id="KW-0812">Transmembrane</keyword>
<keyword evidence="3" id="KW-1185">Reference proteome</keyword>
<dbReference type="KEGG" id="dko:I596_3534"/>
<feature type="transmembrane region" description="Helical" evidence="1">
    <location>
        <begin position="936"/>
        <end position="953"/>
    </location>
</feature>
<dbReference type="InterPro" id="IPR011042">
    <property type="entry name" value="6-blade_b-propeller_TolB-like"/>
</dbReference>
<keyword evidence="1" id="KW-0472">Membrane</keyword>
<evidence type="ECO:0000256" key="1">
    <source>
        <dbReference type="SAM" id="Phobius"/>
    </source>
</evidence>
<dbReference type="EMBL" id="CP015249">
    <property type="protein sequence ID" value="ANB19522.1"/>
    <property type="molecule type" value="Genomic_DNA"/>
</dbReference>
<dbReference type="OrthoDB" id="9815657at2"/>
<dbReference type="Proteomes" id="UP000076830">
    <property type="component" value="Chromosome"/>
</dbReference>
<reference evidence="2 3" key="1">
    <citation type="submission" date="2016-04" db="EMBL/GenBank/DDBJ databases">
        <title>Complete genome sequence of Dokdonella koreensis DS-123T.</title>
        <authorList>
            <person name="Kim J.F."/>
            <person name="Lee H."/>
            <person name="Kwak M.-J."/>
        </authorList>
    </citation>
    <scope>NUCLEOTIDE SEQUENCE [LARGE SCALE GENOMIC DNA]</scope>
    <source>
        <strain evidence="2 3">DS-123</strain>
    </source>
</reference>
<sequence length="966" mass="104494">MARRDRPDDHARAGARTCAGRRPLVAESVDSNGQPVLGFCGSTRLSVTGRHLVFACNQPELLQNEPDVPQSGPATHVFARDRLTGRIEIADVDDQGRYYAQSARYGLVSADGRYVVFESRAPLIPEFDWPAISPGRSYVYLRDTLGGTTELIARMADGSIPEYAMWQSGLPDFERGEVLLSGQTDLLTGEFTPYGGSLFVRNWRTGAVERVTVAMNGAPSHGGPGVLSADGRYVVFTSSADDLTDDNPRGLPNLFIRDRQARTTRRLSFPAGGGEFETPLSTDGSLQLTADGRYLVFTSSNRELVEDGEALPYSNVYLMDLTDGSVRLASTGSRGQRPDGASASGRISADGRYLAFATRATNLLDTPQRPGVYVKDRLTGALVDASASLGEMPESGLPDLDLSADGSTLAFTWIDSAYPQGDPRRQQMYSATLRGDPVPADPIAVPSTARPAWLVLAGLLTWIGAVAIRRDGRSPRSRGSGASRRSAALLGLAVMTAASDTSALEVGAPVLESYGSDGQIVMGFCWTGGVSPNGRYLIVTCNHAGLREGPGEEPLSDPPRHAYLRDRHTGRVDMLDLDDQGQYHPYHGWGLKASHDGRYVVFVSNAPLTPETDWTIFDFGRAFAYLRDVHEATTHLIARRADGAAPELSTSALDANFLTNEVLLKGRTDLIGGGTTSGENLYVRNWVTGAIELISITLDGRPIEGYLWEATASTDGRFVAFVSAASELTDDNPAGFVNIFLRDRRMQHTRRLTFPAGGGEFSTHIQPYDLQLTRDNRYLVFTAHGQELVVGGGDLPMRNAYLMDLSDGSVELASIGAQGQHPDSYTEQVRISADGRYLAFATRATNLLDTPQPAGGVYVKDRWTGRMINATATLNGGPDYYPPSFDLSEDGSTLVVNWTDTTFIQGDPRRLRMYSIALRGDAPAPSPQSVPALSDAFRLILLAAFAAAGWTAIGRRGRARSRMPRD</sequence>
<name>A0A161HRU1_9GAMM</name>
<keyword evidence="1" id="KW-1133">Transmembrane helix</keyword>
<dbReference type="AlphaFoldDB" id="A0A161HRU1"/>
<dbReference type="PATRIC" id="fig|1300342.3.peg.3454"/>
<dbReference type="Gene3D" id="2.120.10.30">
    <property type="entry name" value="TolB, C-terminal domain"/>
    <property type="match status" value="2"/>
</dbReference>
<dbReference type="PANTHER" id="PTHR36842">
    <property type="entry name" value="PROTEIN TOLB HOMOLOG"/>
    <property type="match status" value="1"/>
</dbReference>